<dbReference type="EMBL" id="BAABDK010000017">
    <property type="protein sequence ID" value="GAA4038347.1"/>
    <property type="molecule type" value="Genomic_DNA"/>
</dbReference>
<sequence>MVRSAVRLSAGSEPGARVAMLGSCTSVCRSKATRERRDTGRASVVAATAEMVPPCVVAALSVGKAGRSAFPRVPSAALAADSALKFTFPEFRFAKARRWFVMLERTVTMPEFQFALADFVFTVLTFETSFSEGESRFVISECCFTTRGLRIAV</sequence>
<keyword evidence="2" id="KW-1185">Reference proteome</keyword>
<name>A0ABP7U9D4_9BACT</name>
<protein>
    <submittedName>
        <fullName evidence="1">Uncharacterized protein</fullName>
    </submittedName>
</protein>
<gene>
    <name evidence="1" type="ORF">GCM10022409_24750</name>
</gene>
<evidence type="ECO:0000313" key="2">
    <source>
        <dbReference type="Proteomes" id="UP001501469"/>
    </source>
</evidence>
<accession>A0ABP7U9D4</accession>
<comment type="caution">
    <text evidence="1">The sequence shown here is derived from an EMBL/GenBank/DDBJ whole genome shotgun (WGS) entry which is preliminary data.</text>
</comment>
<reference evidence="2" key="1">
    <citation type="journal article" date="2019" name="Int. J. Syst. Evol. Microbiol.">
        <title>The Global Catalogue of Microorganisms (GCM) 10K type strain sequencing project: providing services to taxonomists for standard genome sequencing and annotation.</title>
        <authorList>
            <consortium name="The Broad Institute Genomics Platform"/>
            <consortium name="The Broad Institute Genome Sequencing Center for Infectious Disease"/>
            <person name="Wu L."/>
            <person name="Ma J."/>
        </authorList>
    </citation>
    <scope>NUCLEOTIDE SEQUENCE [LARGE SCALE GENOMIC DNA]</scope>
    <source>
        <strain evidence="2">JCM 17225</strain>
    </source>
</reference>
<proteinExistence type="predicted"/>
<evidence type="ECO:0000313" key="1">
    <source>
        <dbReference type="EMBL" id="GAA4038347.1"/>
    </source>
</evidence>
<dbReference type="Proteomes" id="UP001501469">
    <property type="component" value="Unassembled WGS sequence"/>
</dbReference>
<organism evidence="1 2">
    <name type="scientific">Hymenobacter glaciei</name>
    <dbReference type="NCBI Taxonomy" id="877209"/>
    <lineage>
        <taxon>Bacteria</taxon>
        <taxon>Pseudomonadati</taxon>
        <taxon>Bacteroidota</taxon>
        <taxon>Cytophagia</taxon>
        <taxon>Cytophagales</taxon>
        <taxon>Hymenobacteraceae</taxon>
        <taxon>Hymenobacter</taxon>
    </lineage>
</organism>